<gene>
    <name evidence="1" type="ORF">LJD69_12285</name>
</gene>
<dbReference type="AlphaFoldDB" id="A0AAW4VYU2"/>
<dbReference type="RefSeq" id="WP_227280059.1">
    <property type="nucleotide sequence ID" value="NZ_DBGCOW010000026.1"/>
</dbReference>
<dbReference type="EMBL" id="JAJDKZ010000051">
    <property type="protein sequence ID" value="MCB8611370.1"/>
    <property type="molecule type" value="Genomic_DNA"/>
</dbReference>
<evidence type="ECO:0008006" key="3">
    <source>
        <dbReference type="Google" id="ProtNLM"/>
    </source>
</evidence>
<proteinExistence type="predicted"/>
<sequence>MEICVSGDALYFSEPMLKEIKEKNWKYIVTYKEGRAQSVAEYYNMEHAYSYHENAVKGHFILLTIAHIIMQLMEMHERNIGIFETIHKISQRIKEALRTQPLSASDVLDISTSFHLSRISL</sequence>
<accession>A0AAW4VYU2</accession>
<evidence type="ECO:0000313" key="1">
    <source>
        <dbReference type="EMBL" id="MCB8611370.1"/>
    </source>
</evidence>
<organism evidence="1 2">
    <name type="scientific">Faecalibacillus faecis</name>
    <dbReference type="NCBI Taxonomy" id="1982628"/>
    <lineage>
        <taxon>Bacteria</taxon>
        <taxon>Bacillati</taxon>
        <taxon>Bacillota</taxon>
        <taxon>Erysipelotrichia</taxon>
        <taxon>Erysipelotrichales</taxon>
        <taxon>Coprobacillaceae</taxon>
        <taxon>Faecalibacillus</taxon>
    </lineage>
</organism>
<reference evidence="1" key="1">
    <citation type="submission" date="2021-10" db="EMBL/GenBank/DDBJ databases">
        <title>Collection of gut derived symbiotic bacterial strains cultured from healthy donors.</title>
        <authorList>
            <person name="Lin H."/>
            <person name="Littmann E."/>
            <person name="Kohout C."/>
            <person name="Pamer E.G."/>
        </authorList>
    </citation>
    <scope>NUCLEOTIDE SEQUENCE</scope>
    <source>
        <strain evidence="1">DFI.4.48</strain>
    </source>
</reference>
<comment type="caution">
    <text evidence="1">The sequence shown here is derived from an EMBL/GenBank/DDBJ whole genome shotgun (WGS) entry which is preliminary data.</text>
</comment>
<evidence type="ECO:0000313" key="2">
    <source>
        <dbReference type="Proteomes" id="UP001198439"/>
    </source>
</evidence>
<dbReference type="Proteomes" id="UP001198439">
    <property type="component" value="Unassembled WGS sequence"/>
</dbReference>
<protein>
    <recommendedName>
        <fullName evidence="3">Transposase IS4-like domain-containing protein</fullName>
    </recommendedName>
</protein>
<name>A0AAW4VYU2_9FIRM</name>